<sequence length="232" mass="27778">MMKDNTYNKEEMKKLIQRARNKELFTIDEQITYSRYKGIKISQKEEPIVRDLLTNWTYYFKVTAYRKNFGKDSSGKYVNTSFIQLADLAYIDRHLRQILGRMIFEIEHFLKTLIITSITNSKEEDGYQIVKEYDAYMKEIFIQNGKRRFPQKTEAEILTGYVKASERIMSKLQGKFNYDQEFYDCHHQKLSIWALLEVMTLANLDRFIGFYCKKIFWLSKIKDSFQSITVCN</sequence>
<accession>A0A6G8ASW3</accession>
<name>A0A6G8ASW3_9ENTE</name>
<organism evidence="1 2">
    <name type="scientific">Vagococcus hydrophili</name>
    <dbReference type="NCBI Taxonomy" id="2714947"/>
    <lineage>
        <taxon>Bacteria</taxon>
        <taxon>Bacillati</taxon>
        <taxon>Bacillota</taxon>
        <taxon>Bacilli</taxon>
        <taxon>Lactobacillales</taxon>
        <taxon>Enterococcaceae</taxon>
        <taxon>Vagococcus</taxon>
    </lineage>
</organism>
<gene>
    <name evidence="1" type="ORF">G7082_05870</name>
</gene>
<protein>
    <submittedName>
        <fullName evidence="1">Abi family protein</fullName>
    </submittedName>
</protein>
<dbReference type="RefSeq" id="WP_166034218.1">
    <property type="nucleotide sequence ID" value="NZ_CP049887.1"/>
</dbReference>
<dbReference type="KEGG" id="vhy:G7082_05870"/>
<dbReference type="Pfam" id="PF07751">
    <property type="entry name" value="Abi_2"/>
    <property type="match status" value="1"/>
</dbReference>
<proteinExistence type="predicted"/>
<evidence type="ECO:0000313" key="2">
    <source>
        <dbReference type="Proteomes" id="UP000501747"/>
    </source>
</evidence>
<dbReference type="AlphaFoldDB" id="A0A6G8ASW3"/>
<evidence type="ECO:0000313" key="1">
    <source>
        <dbReference type="EMBL" id="QIL48070.1"/>
    </source>
</evidence>
<dbReference type="Proteomes" id="UP000501747">
    <property type="component" value="Chromosome"/>
</dbReference>
<keyword evidence="2" id="KW-1185">Reference proteome</keyword>
<dbReference type="InterPro" id="IPR011664">
    <property type="entry name" value="Abi_system_AbiD/AbiF-like"/>
</dbReference>
<reference evidence="1 2" key="1">
    <citation type="submission" date="2020-03" db="EMBL/GenBank/DDBJ databases">
        <title>Vagococcus sp. nov., isolated from beetles.</title>
        <authorList>
            <person name="Hyun D.-W."/>
            <person name="Bae J.-W."/>
        </authorList>
    </citation>
    <scope>NUCLEOTIDE SEQUENCE [LARGE SCALE GENOMIC DNA]</scope>
    <source>
        <strain evidence="1 2">HDW17B</strain>
    </source>
</reference>
<dbReference type="EMBL" id="CP049887">
    <property type="protein sequence ID" value="QIL48070.1"/>
    <property type="molecule type" value="Genomic_DNA"/>
</dbReference>